<dbReference type="EMBL" id="JBEPCU010001867">
    <property type="protein sequence ID" value="MER6984531.1"/>
    <property type="molecule type" value="Genomic_DNA"/>
</dbReference>
<dbReference type="Proteomes" id="UP001458415">
    <property type="component" value="Unassembled WGS sequence"/>
</dbReference>
<evidence type="ECO:0008006" key="3">
    <source>
        <dbReference type="Google" id="ProtNLM"/>
    </source>
</evidence>
<protein>
    <recommendedName>
        <fullName evidence="3">Transposase</fullName>
    </recommendedName>
</protein>
<reference evidence="1 2" key="1">
    <citation type="submission" date="2024-06" db="EMBL/GenBank/DDBJ databases">
        <title>The Natural Products Discovery Center: Release of the First 8490 Sequenced Strains for Exploring Actinobacteria Biosynthetic Diversity.</title>
        <authorList>
            <person name="Kalkreuter E."/>
            <person name="Kautsar S.A."/>
            <person name="Yang D."/>
            <person name="Bader C.D."/>
            <person name="Teijaro C.N."/>
            <person name="Fluegel L."/>
            <person name="Davis C.M."/>
            <person name="Simpson J.R."/>
            <person name="Lauterbach L."/>
            <person name="Steele A.D."/>
            <person name="Gui C."/>
            <person name="Meng S."/>
            <person name="Li G."/>
            <person name="Viehrig K."/>
            <person name="Ye F."/>
            <person name="Su P."/>
            <person name="Kiefer A.F."/>
            <person name="Nichols A."/>
            <person name="Cepeda A.J."/>
            <person name="Yan W."/>
            <person name="Fan B."/>
            <person name="Jiang Y."/>
            <person name="Adhikari A."/>
            <person name="Zheng C.-J."/>
            <person name="Schuster L."/>
            <person name="Cowan T.M."/>
            <person name="Smanski M.J."/>
            <person name="Chevrette M.G."/>
            <person name="De Carvalho L.P.S."/>
            <person name="Shen B."/>
        </authorList>
    </citation>
    <scope>NUCLEOTIDE SEQUENCE [LARGE SCALE GENOMIC DNA]</scope>
    <source>
        <strain evidence="1 2">NPDC000634</strain>
    </source>
</reference>
<evidence type="ECO:0000313" key="2">
    <source>
        <dbReference type="Proteomes" id="UP001458415"/>
    </source>
</evidence>
<name>A0ABV1WJZ6_9ACTN</name>
<accession>A0ABV1WJZ6</accession>
<organism evidence="1 2">
    <name type="scientific">Streptomyces carpinensis</name>
    <dbReference type="NCBI Taxonomy" id="66369"/>
    <lineage>
        <taxon>Bacteria</taxon>
        <taxon>Bacillati</taxon>
        <taxon>Actinomycetota</taxon>
        <taxon>Actinomycetes</taxon>
        <taxon>Kitasatosporales</taxon>
        <taxon>Streptomycetaceae</taxon>
        <taxon>Streptomyces</taxon>
    </lineage>
</organism>
<proteinExistence type="predicted"/>
<gene>
    <name evidence="1" type="ORF">ABT317_48205</name>
</gene>
<sequence length="121" mass="13867">EFAVRPERLTPRQAEDLDLIDRYEQHARLVRDEHGWICGVDAGWFRIPRVQTSMLLERGWLSHPPHSNKVWISAAGRMAMARYWHRKQGLNWRLLKGLYLDGALTAAATAHAALAASARTR</sequence>
<feature type="non-terminal residue" evidence="1">
    <location>
        <position position="1"/>
    </location>
</feature>
<keyword evidence="2" id="KW-1185">Reference proteome</keyword>
<comment type="caution">
    <text evidence="1">The sequence shown here is derived from an EMBL/GenBank/DDBJ whole genome shotgun (WGS) entry which is preliminary data.</text>
</comment>
<evidence type="ECO:0000313" key="1">
    <source>
        <dbReference type="EMBL" id="MER6984531.1"/>
    </source>
</evidence>